<comment type="caution">
    <text evidence="1">The sequence shown here is derived from an EMBL/GenBank/DDBJ whole genome shotgun (WGS) entry which is preliminary data.</text>
</comment>
<gene>
    <name evidence="1" type="ORF">DT99_23460</name>
</gene>
<dbReference type="EMBL" id="JJOA01000021">
    <property type="protein sequence ID" value="KEA57088.1"/>
    <property type="molecule type" value="Genomic_DNA"/>
</dbReference>
<protein>
    <submittedName>
        <fullName evidence="1">Uncharacterized protein</fullName>
    </submittedName>
</protein>
<evidence type="ECO:0000313" key="1">
    <source>
        <dbReference type="EMBL" id="KEA57088.1"/>
    </source>
</evidence>
<organism evidence="1">
    <name type="scientific">Burkholderia cenocepacia</name>
    <dbReference type="NCBI Taxonomy" id="95486"/>
    <lineage>
        <taxon>Bacteria</taxon>
        <taxon>Pseudomonadati</taxon>
        <taxon>Pseudomonadota</taxon>
        <taxon>Betaproteobacteria</taxon>
        <taxon>Burkholderiales</taxon>
        <taxon>Burkholderiaceae</taxon>
        <taxon>Burkholderia</taxon>
        <taxon>Burkholderia cepacia complex</taxon>
    </lineage>
</organism>
<accession>A0A071M8K2</accession>
<proteinExistence type="predicted"/>
<name>A0A071M8K2_9BURK</name>
<reference evidence="1" key="1">
    <citation type="submission" date="2014-04" db="EMBL/GenBank/DDBJ databases">
        <title>In planta biocontrol of soil-borne Fusarium wilt of banana through a plant endophytic bacterium, Burkholderia cenocepacia 869T2.</title>
        <authorList>
            <person name="Ho Y.-N."/>
            <person name="Chiang H.-M."/>
            <person name="Chao C.-P."/>
            <person name="Su C.-C."/>
            <person name="Hsu H.-F."/>
            <person name="Guo C.-T."/>
            <person name="Hsieh J.-L."/>
            <person name="Huang C.-C."/>
        </authorList>
    </citation>
    <scope>NUCLEOTIDE SEQUENCE [LARGE SCALE GENOMIC DNA]</scope>
    <source>
        <strain evidence="1">869T2</strain>
    </source>
</reference>
<dbReference type="AlphaFoldDB" id="A0A071M8K2"/>
<sequence length="62" mass="7183">MVHHRERVFSAEQQRDRAPLLAYNSEAGNYLQGVRSKSLKNIDTQEPTLIKTWLCWSLSHDG</sequence>